<reference evidence="2 3" key="1">
    <citation type="submission" date="2019-09" db="EMBL/GenBank/DDBJ databases">
        <title>Complete genome sequence of Arachidicoccus sp. B3-10 isolated from apple orchard soil.</title>
        <authorList>
            <person name="Kim H.S."/>
            <person name="Han K.-I."/>
            <person name="Suh M.K."/>
            <person name="Lee K.C."/>
            <person name="Eom M.K."/>
            <person name="Kim J.-S."/>
            <person name="Kang S.W."/>
            <person name="Sin Y."/>
            <person name="Lee J.-S."/>
        </authorList>
    </citation>
    <scope>NUCLEOTIDE SEQUENCE [LARGE SCALE GENOMIC DNA]</scope>
    <source>
        <strain evidence="2 3">B3-10</strain>
    </source>
</reference>
<evidence type="ECO:0000256" key="1">
    <source>
        <dbReference type="SAM" id="Phobius"/>
    </source>
</evidence>
<keyword evidence="1" id="KW-1133">Transmembrane helix</keyword>
<protein>
    <submittedName>
        <fullName evidence="2">Uncharacterized protein</fullName>
    </submittedName>
</protein>
<accession>A0A5P2G4K8</accession>
<dbReference type="Proteomes" id="UP000292424">
    <property type="component" value="Chromosome"/>
</dbReference>
<evidence type="ECO:0000313" key="3">
    <source>
        <dbReference type="Proteomes" id="UP000292424"/>
    </source>
</evidence>
<feature type="transmembrane region" description="Helical" evidence="1">
    <location>
        <begin position="131"/>
        <end position="150"/>
    </location>
</feature>
<evidence type="ECO:0000313" key="2">
    <source>
        <dbReference type="EMBL" id="QES88752.1"/>
    </source>
</evidence>
<dbReference type="AlphaFoldDB" id="A0A5P2G4K8"/>
<keyword evidence="3" id="KW-1185">Reference proteome</keyword>
<feature type="transmembrane region" description="Helical" evidence="1">
    <location>
        <begin position="23"/>
        <end position="41"/>
    </location>
</feature>
<sequence>MLFWVFLFIFSFSIPEKKITLPILFIIQVPVLIFLLLFPFIKALGNVFAALIFSAAPLLLIIAVVNHFFYTLSYDLKIYLLISYLTIINRLFLDSILRKVNKIMGKSDDGKMNELFEKFSLSFADNRKITFYIYAIFFVLIVYSSIQDLIHPETKHLKVIIASFSTFLAFDRIVTNYGKLFKLNFKLMQRQLLDIYRKSPFIGDRNSNNE</sequence>
<name>A0A5P2G4K8_9BACT</name>
<proteinExistence type="predicted"/>
<keyword evidence="1" id="KW-0812">Transmembrane</keyword>
<gene>
    <name evidence="2" type="ORF">E0W69_008845</name>
</gene>
<dbReference type="KEGG" id="arac:E0W69_008845"/>
<dbReference type="EMBL" id="CP044016">
    <property type="protein sequence ID" value="QES88752.1"/>
    <property type="molecule type" value="Genomic_DNA"/>
</dbReference>
<keyword evidence="1" id="KW-0472">Membrane</keyword>
<organism evidence="2 3">
    <name type="scientific">Rhizosphaericola mali</name>
    <dbReference type="NCBI Taxonomy" id="2545455"/>
    <lineage>
        <taxon>Bacteria</taxon>
        <taxon>Pseudomonadati</taxon>
        <taxon>Bacteroidota</taxon>
        <taxon>Chitinophagia</taxon>
        <taxon>Chitinophagales</taxon>
        <taxon>Chitinophagaceae</taxon>
        <taxon>Rhizosphaericola</taxon>
    </lineage>
</organism>
<feature type="transmembrane region" description="Helical" evidence="1">
    <location>
        <begin position="48"/>
        <end position="70"/>
    </location>
</feature>